<dbReference type="GO" id="GO:0008360">
    <property type="term" value="P:regulation of cell shape"/>
    <property type="evidence" value="ECO:0007669"/>
    <property type="project" value="UniProtKB-UniRule"/>
</dbReference>
<evidence type="ECO:0000256" key="8">
    <source>
        <dbReference type="ARBA" id="ARBA00023316"/>
    </source>
</evidence>
<accession>A0A0Q9YX68</accession>
<evidence type="ECO:0000313" key="13">
    <source>
        <dbReference type="EMBL" id="MCS5712675.1"/>
    </source>
</evidence>
<dbReference type="GO" id="GO:0005576">
    <property type="term" value="C:extracellular region"/>
    <property type="evidence" value="ECO:0007669"/>
    <property type="project" value="TreeGrafter"/>
</dbReference>
<proteinExistence type="inferred from homology"/>
<dbReference type="InterPro" id="IPR038063">
    <property type="entry name" value="Transpep_catalytic_dom"/>
</dbReference>
<dbReference type="RefSeq" id="WP_075065184.1">
    <property type="nucleotide sequence ID" value="NZ_LKAJ02000001.1"/>
</dbReference>
<sequence>MENLNKVPTVRMFLAAITLGIGIGISPQTSFGTTYVLPHNGSIIGNIQHATVMPGDTLATLGLRHGVGGYEMMEANPGVSFRDPPVGATLIVPSRFILPEGSRQGIVINIAELRLYYYHPDGVHVSTYPIGVGQEGWDTPLGKNAVVRMREKPTWVVPDSIMENHLRHGKVIPKVKPAGPDNPLGEYAITTGFKNIVIHGTPDTKEKAVGLRSSHGCIRMRNSDVGDLYKMVKVGTPVEIIHQPVKIGQLDNKVYLESHVPVSETLTMADYRDVGSLIKKVTSKAGDKYTIEWQKVDELQRNHRGYPEPIGSIF</sequence>
<evidence type="ECO:0000256" key="9">
    <source>
        <dbReference type="PROSITE-ProRule" id="PRU01373"/>
    </source>
</evidence>
<dbReference type="PANTHER" id="PTHR30582:SF24">
    <property type="entry name" value="L,D-TRANSPEPTIDASE ERFK_SRFK-RELATED"/>
    <property type="match status" value="1"/>
</dbReference>
<keyword evidence="8 9" id="KW-0961">Cell wall biogenesis/degradation</keyword>
<evidence type="ECO:0000256" key="1">
    <source>
        <dbReference type="ARBA" id="ARBA00004752"/>
    </source>
</evidence>
<evidence type="ECO:0000256" key="4">
    <source>
        <dbReference type="ARBA" id="ARBA00022679"/>
    </source>
</evidence>
<dbReference type="UniPathway" id="UPA00219"/>
<dbReference type="InterPro" id="IPR050979">
    <property type="entry name" value="LD-transpeptidase"/>
</dbReference>
<dbReference type="PROSITE" id="PS51782">
    <property type="entry name" value="LYSM"/>
    <property type="match status" value="1"/>
</dbReference>
<comment type="caution">
    <text evidence="12">The sequence shown here is derived from an EMBL/GenBank/DDBJ whole genome shotgun (WGS) entry which is preliminary data.</text>
</comment>
<name>A0A0Q9YX68_9GAMM</name>
<dbReference type="GO" id="GO:0071972">
    <property type="term" value="F:peptidoglycan L,D-transpeptidase activity"/>
    <property type="evidence" value="ECO:0007669"/>
    <property type="project" value="TreeGrafter"/>
</dbReference>
<feature type="active site" description="Proton donor/acceptor" evidence="9">
    <location>
        <position position="199"/>
    </location>
</feature>
<dbReference type="AlphaFoldDB" id="A0A0Q9YX68"/>
<evidence type="ECO:0000313" key="12">
    <source>
        <dbReference type="EMBL" id="KRG22122.1"/>
    </source>
</evidence>
<reference evidence="13" key="3">
    <citation type="submission" date="2021-06" db="EMBL/GenBank/DDBJ databases">
        <title>Genomic Description and Analysis of Intracellular Bacteria, Candidatus Berkiella cookevillensis and Candidatus Berkiella aquae.</title>
        <authorList>
            <person name="Kidane D.T."/>
            <person name="Mehari Y.T."/>
            <person name="Rice F.C."/>
            <person name="Arivett B.A."/>
            <person name="Farone A.L."/>
            <person name="Berk S.G."/>
            <person name="Farone M.B."/>
        </authorList>
    </citation>
    <scope>NUCLEOTIDE SEQUENCE</scope>
    <source>
        <strain evidence="13">HT99</strain>
    </source>
</reference>
<dbReference type="EMBL" id="LKAJ02000001">
    <property type="protein sequence ID" value="MCS5712675.1"/>
    <property type="molecule type" value="Genomic_DNA"/>
</dbReference>
<comment type="similarity">
    <text evidence="2">Belongs to the YkuD family.</text>
</comment>
<dbReference type="Gene3D" id="2.40.440.10">
    <property type="entry name" value="L,D-transpeptidase catalytic domain-like"/>
    <property type="match status" value="1"/>
</dbReference>
<dbReference type="InterPro" id="IPR005490">
    <property type="entry name" value="LD_TPept_cat_dom"/>
</dbReference>
<keyword evidence="3" id="KW-0328">Glycosyltransferase</keyword>
<dbReference type="GO" id="GO:0016757">
    <property type="term" value="F:glycosyltransferase activity"/>
    <property type="evidence" value="ECO:0007669"/>
    <property type="project" value="UniProtKB-KW"/>
</dbReference>
<evidence type="ECO:0000259" key="11">
    <source>
        <dbReference type="PROSITE" id="PS52029"/>
    </source>
</evidence>
<dbReference type="STRING" id="295108.HT99x_00539"/>
<dbReference type="SUPFAM" id="SSF141523">
    <property type="entry name" value="L,D-transpeptidase catalytic domain-like"/>
    <property type="match status" value="1"/>
</dbReference>
<comment type="pathway">
    <text evidence="1 9">Cell wall biogenesis; peptidoglycan biosynthesis.</text>
</comment>
<keyword evidence="5" id="KW-0378">Hydrolase</keyword>
<dbReference type="Pfam" id="PF03734">
    <property type="entry name" value="YkuD"/>
    <property type="match status" value="1"/>
</dbReference>
<dbReference type="OrthoDB" id="9787225at2"/>
<protein>
    <submittedName>
        <fullName evidence="13">L,D-transpeptidase family protein</fullName>
    </submittedName>
    <submittedName>
        <fullName evidence="12">Putative L,D-transpeptidase ErfK/SrfK</fullName>
        <ecNumber evidence="12">2.-.-.-</ecNumber>
    </submittedName>
</protein>
<evidence type="ECO:0000256" key="6">
    <source>
        <dbReference type="ARBA" id="ARBA00022960"/>
    </source>
</evidence>
<dbReference type="EMBL" id="LKAJ01000002">
    <property type="protein sequence ID" value="KRG22122.1"/>
    <property type="molecule type" value="Genomic_DNA"/>
</dbReference>
<evidence type="ECO:0000313" key="14">
    <source>
        <dbReference type="Proteomes" id="UP000051497"/>
    </source>
</evidence>
<keyword evidence="14" id="KW-1185">Reference proteome</keyword>
<feature type="domain" description="LysM" evidence="10">
    <location>
        <begin position="48"/>
        <end position="92"/>
    </location>
</feature>
<dbReference type="GO" id="GO:0071555">
    <property type="term" value="P:cell wall organization"/>
    <property type="evidence" value="ECO:0007669"/>
    <property type="project" value="UniProtKB-UniRule"/>
</dbReference>
<dbReference type="EC" id="2.-.-.-" evidence="12"/>
<keyword evidence="7 9" id="KW-0573">Peptidoglycan synthesis</keyword>
<feature type="active site" description="Nucleophile" evidence="9">
    <location>
        <position position="217"/>
    </location>
</feature>
<dbReference type="GO" id="GO:0018104">
    <property type="term" value="P:peptidoglycan-protein cross-linking"/>
    <property type="evidence" value="ECO:0007669"/>
    <property type="project" value="TreeGrafter"/>
</dbReference>
<evidence type="ECO:0000256" key="3">
    <source>
        <dbReference type="ARBA" id="ARBA00022676"/>
    </source>
</evidence>
<reference evidence="13" key="2">
    <citation type="journal article" date="2016" name="Genome Announc.">
        <title>Draft Genome Sequences of Two Novel Amoeba-Resistant Intranuclear Bacteria, 'Candidatus Berkiella cookevillensis' and 'Candidatus Berkiella aquae'.</title>
        <authorList>
            <person name="Mehari Y.T."/>
            <person name="Arivett B.A."/>
            <person name="Farone A.L."/>
            <person name="Gunderson J.H."/>
            <person name="Farone M.B."/>
        </authorList>
    </citation>
    <scope>NUCLEOTIDE SEQUENCE</scope>
    <source>
        <strain evidence="13">HT99</strain>
    </source>
</reference>
<keyword evidence="6 9" id="KW-0133">Cell shape</keyword>
<dbReference type="PANTHER" id="PTHR30582">
    <property type="entry name" value="L,D-TRANSPEPTIDASE"/>
    <property type="match status" value="1"/>
</dbReference>
<dbReference type="CDD" id="cd00118">
    <property type="entry name" value="LysM"/>
    <property type="match status" value="1"/>
</dbReference>
<dbReference type="PATRIC" id="fig|1590043.3.peg.543"/>
<organism evidence="12">
    <name type="scientific">Candidatus Berkiella aquae</name>
    <dbReference type="NCBI Taxonomy" id="295108"/>
    <lineage>
        <taxon>Bacteria</taxon>
        <taxon>Pseudomonadati</taxon>
        <taxon>Pseudomonadota</taxon>
        <taxon>Gammaproteobacteria</taxon>
        <taxon>Candidatus Berkiellales</taxon>
        <taxon>Candidatus Berkiellaceae</taxon>
        <taxon>Candidatus Berkiella</taxon>
    </lineage>
</organism>
<evidence type="ECO:0000256" key="2">
    <source>
        <dbReference type="ARBA" id="ARBA00005992"/>
    </source>
</evidence>
<dbReference type="Proteomes" id="UP000051497">
    <property type="component" value="Unassembled WGS sequence"/>
</dbReference>
<keyword evidence="4 12" id="KW-0808">Transferase</keyword>
<gene>
    <name evidence="12" type="primary">erfK</name>
    <name evidence="12" type="ORF">HT99x_00539</name>
    <name evidence="13" type="ORF">HT99x_014645</name>
</gene>
<evidence type="ECO:0000259" key="10">
    <source>
        <dbReference type="PROSITE" id="PS51782"/>
    </source>
</evidence>
<feature type="domain" description="L,D-TPase catalytic" evidence="11">
    <location>
        <begin position="104"/>
        <end position="241"/>
    </location>
</feature>
<evidence type="ECO:0000256" key="7">
    <source>
        <dbReference type="ARBA" id="ARBA00022984"/>
    </source>
</evidence>
<dbReference type="Pfam" id="PF01476">
    <property type="entry name" value="LysM"/>
    <property type="match status" value="1"/>
</dbReference>
<dbReference type="CDD" id="cd16913">
    <property type="entry name" value="YkuD_like"/>
    <property type="match status" value="1"/>
</dbReference>
<dbReference type="InterPro" id="IPR018392">
    <property type="entry name" value="LysM"/>
</dbReference>
<evidence type="ECO:0000256" key="5">
    <source>
        <dbReference type="ARBA" id="ARBA00022801"/>
    </source>
</evidence>
<reference evidence="12" key="1">
    <citation type="submission" date="2015-09" db="EMBL/GenBank/DDBJ databases">
        <title>Draft Genome Sequences of Two Novel Amoeba-resistant Intranuclear Bacteria, Candidatus Berkiella cookevillensis and Candidatus Berkiella aquae.</title>
        <authorList>
            <person name="Mehari Y.T."/>
            <person name="Arivett B.A."/>
            <person name="Farone A.L."/>
            <person name="Gunderson J.H."/>
            <person name="Farone M.B."/>
        </authorList>
    </citation>
    <scope>NUCLEOTIDE SEQUENCE [LARGE SCALE GENOMIC DNA]</scope>
    <source>
        <strain evidence="12">HT99</strain>
    </source>
</reference>
<dbReference type="PROSITE" id="PS52029">
    <property type="entry name" value="LD_TPASE"/>
    <property type="match status" value="1"/>
</dbReference>